<dbReference type="InterPro" id="IPR053138">
    <property type="entry name" value="N-alpha-Ac-DABA_deacetylase"/>
</dbReference>
<name>A0A7U7GE49_9GAMM</name>
<dbReference type="EMBL" id="CBTK010000272">
    <property type="protein sequence ID" value="CDH46706.1"/>
    <property type="molecule type" value="Genomic_DNA"/>
</dbReference>
<comment type="caution">
    <text evidence="1">The sequence shown here is derived from an EMBL/GenBank/DDBJ whole genome shotgun (WGS) entry which is preliminary data.</text>
</comment>
<dbReference type="Proteomes" id="UP000019184">
    <property type="component" value="Unassembled WGS sequence"/>
</dbReference>
<dbReference type="AlphaFoldDB" id="A0A7U7GE49"/>
<dbReference type="SUPFAM" id="SSF53187">
    <property type="entry name" value="Zn-dependent exopeptidases"/>
    <property type="match status" value="1"/>
</dbReference>
<dbReference type="PANTHER" id="PTHR37326">
    <property type="entry name" value="BLL3975 PROTEIN"/>
    <property type="match status" value="1"/>
</dbReference>
<evidence type="ECO:0000313" key="2">
    <source>
        <dbReference type="Proteomes" id="UP000019184"/>
    </source>
</evidence>
<dbReference type="RefSeq" id="WP_051497959.1">
    <property type="nucleotide sequence ID" value="NZ_CBTK010000272.1"/>
</dbReference>
<proteinExistence type="predicted"/>
<sequence length="319" mass="35423">MPGLNARWRGENSILHHDIGPRERTPRLALVADIHDQDVNGMFVLSRLAAFLREVAAGERQGLRLRERVLIVPTVGTTADGQGINARRIGWARWAITEAVVALTRIAYYRVEIHPASLDVEEMPQLRLYAPNDDERASACLFGLPAVIERPLEPGDTPGLMRIWRLHSGENFAIHAGQAGGLQTAHCETLFRALVAFLDRTGIVSGLRLADDAEDLRYFGLRQTFVVLAEQSGIFSSRQEVGHWVQAGEDLGRVYDGFTGGERARVVAPVAGLLASLRRQPLLQTDDLVARILMPESAIQRGPVRWMGEPFEQRFGQRS</sequence>
<gene>
    <name evidence="1" type="ORF">BN874_560022</name>
</gene>
<dbReference type="OrthoDB" id="5791716at2"/>
<reference evidence="1 2" key="1">
    <citation type="journal article" date="2014" name="ISME J.">
        <title>Candidatus Competibacter-lineage genomes retrieved from metagenomes reveal functional metabolic diversity.</title>
        <authorList>
            <person name="McIlroy S.J."/>
            <person name="Albertsen M."/>
            <person name="Andresen E.K."/>
            <person name="Saunders A.M."/>
            <person name="Kristiansen R."/>
            <person name="Stokholm-Bjerregaard M."/>
            <person name="Nielsen K.L."/>
            <person name="Nielsen P.H."/>
        </authorList>
    </citation>
    <scope>NUCLEOTIDE SEQUENCE [LARGE SCALE GENOMIC DNA]</scope>
    <source>
        <strain evidence="1 2">Run_B_J11</strain>
    </source>
</reference>
<accession>A0A7U7GE49</accession>
<organism evidence="1 2">
    <name type="scientific">Candidatus Contendobacter odensis Run_B_J11</name>
    <dbReference type="NCBI Taxonomy" id="1400861"/>
    <lineage>
        <taxon>Bacteria</taxon>
        <taxon>Pseudomonadati</taxon>
        <taxon>Pseudomonadota</taxon>
        <taxon>Gammaproteobacteria</taxon>
        <taxon>Candidatus Competibacteraceae</taxon>
        <taxon>Candidatus Contendibacter</taxon>
    </lineage>
</organism>
<dbReference type="PANTHER" id="PTHR37326:SF1">
    <property type="entry name" value="BLL3975 PROTEIN"/>
    <property type="match status" value="1"/>
</dbReference>
<evidence type="ECO:0000313" key="1">
    <source>
        <dbReference type="EMBL" id="CDH46706.1"/>
    </source>
</evidence>
<dbReference type="Gene3D" id="3.40.630.10">
    <property type="entry name" value="Zn peptidases"/>
    <property type="match status" value="1"/>
</dbReference>
<keyword evidence="2" id="KW-1185">Reference proteome</keyword>
<protein>
    <submittedName>
        <fullName evidence="1">Succinylglutamate desuccinylase/aspartoacylase</fullName>
    </submittedName>
</protein>